<dbReference type="Pfam" id="PF08240">
    <property type="entry name" value="ADH_N"/>
    <property type="match status" value="1"/>
</dbReference>
<reference evidence="6 7" key="1">
    <citation type="submission" date="2018-11" db="EMBL/GenBank/DDBJ databases">
        <title>Genome sequence of Saitozyma podzolica DSM 27192.</title>
        <authorList>
            <person name="Aliyu H."/>
            <person name="Gorte O."/>
            <person name="Ochsenreither K."/>
        </authorList>
    </citation>
    <scope>NUCLEOTIDE SEQUENCE [LARGE SCALE GENOMIC DNA]</scope>
    <source>
        <strain evidence="6 7">DSM 27192</strain>
    </source>
</reference>
<dbReference type="GO" id="GO:0003960">
    <property type="term" value="F:quinone reductase (NADPH) activity"/>
    <property type="evidence" value="ECO:0007669"/>
    <property type="project" value="InterPro"/>
</dbReference>
<dbReference type="InterPro" id="IPR013149">
    <property type="entry name" value="ADH-like_C"/>
</dbReference>
<dbReference type="EMBL" id="RSCD01000001">
    <property type="protein sequence ID" value="RSH95745.1"/>
    <property type="molecule type" value="Genomic_DNA"/>
</dbReference>
<keyword evidence="1" id="KW-0521">NADP</keyword>
<dbReference type="GO" id="GO:0005829">
    <property type="term" value="C:cytosol"/>
    <property type="evidence" value="ECO:0007669"/>
    <property type="project" value="TreeGrafter"/>
</dbReference>
<evidence type="ECO:0000259" key="5">
    <source>
        <dbReference type="SMART" id="SM00829"/>
    </source>
</evidence>
<name>A0A427YXD7_9TREE</name>
<dbReference type="AlphaFoldDB" id="A0A427YXD7"/>
<sequence>MLIEFQVDHVGGPEVLKLQDIPVPEPQDHEILIKVEWTGTNYFDTYKRSGLYPAKLPMTLGTDAVGIVVTLPRVQMVATSLPPLKIGQRVLTCEGAAFAEYMVAPWWQVAPLPDDIDPKSAVAMATSLFTAMYLVRESYQVKKGDWVLVRAAAGGVGLFLCQLCRYYGAHVIGTTSSESKVALARAHGAEHVFLTSNTSAENIEAVHRLTGNGVHVVYDGIGEATWEEDFQIVRPKGTIVSFGNASGPVLPFAPLKLSPKALKVTRPTLGPFIAEPEDFARYATEIFDLVKKGAIKTSIHKVYPFTVEGVAQSQLDITSRNTTGKLVIHVAN</sequence>
<dbReference type="PANTHER" id="PTHR48106:SF13">
    <property type="entry name" value="QUINONE OXIDOREDUCTASE-RELATED"/>
    <property type="match status" value="1"/>
</dbReference>
<dbReference type="InterPro" id="IPR047618">
    <property type="entry name" value="QOR-like"/>
</dbReference>
<keyword evidence="2" id="KW-0560">Oxidoreductase</keyword>
<dbReference type="OrthoDB" id="48317at2759"/>
<dbReference type="PROSITE" id="PS01162">
    <property type="entry name" value="QOR_ZETA_CRYSTAL"/>
    <property type="match status" value="1"/>
</dbReference>
<dbReference type="InterPro" id="IPR011032">
    <property type="entry name" value="GroES-like_sf"/>
</dbReference>
<protein>
    <recommendedName>
        <fullName evidence="4">Probable quinone oxidoreductase</fullName>
    </recommendedName>
    <alternativeName>
        <fullName evidence="3">NADPH:quinone reductase</fullName>
    </alternativeName>
</protein>
<dbReference type="SMART" id="SM00829">
    <property type="entry name" value="PKS_ER"/>
    <property type="match status" value="1"/>
</dbReference>
<dbReference type="InterPro" id="IPR036291">
    <property type="entry name" value="NAD(P)-bd_dom_sf"/>
</dbReference>
<dbReference type="GO" id="GO:0035925">
    <property type="term" value="F:mRNA 3'-UTR AU-rich region binding"/>
    <property type="evidence" value="ECO:0007669"/>
    <property type="project" value="TreeGrafter"/>
</dbReference>
<dbReference type="Gene3D" id="3.90.180.10">
    <property type="entry name" value="Medium-chain alcohol dehydrogenases, catalytic domain"/>
    <property type="match status" value="1"/>
</dbReference>
<feature type="domain" description="Enoyl reductase (ER)" evidence="5">
    <location>
        <begin position="11"/>
        <end position="328"/>
    </location>
</feature>
<dbReference type="InterPro" id="IPR013154">
    <property type="entry name" value="ADH-like_N"/>
</dbReference>
<dbReference type="Proteomes" id="UP000279259">
    <property type="component" value="Unassembled WGS sequence"/>
</dbReference>
<dbReference type="FunFam" id="3.40.50.720:FF:000053">
    <property type="entry name" value="Quinone oxidoreductase 1"/>
    <property type="match status" value="1"/>
</dbReference>
<dbReference type="Gene3D" id="3.40.50.720">
    <property type="entry name" value="NAD(P)-binding Rossmann-like Domain"/>
    <property type="match status" value="1"/>
</dbReference>
<evidence type="ECO:0000256" key="2">
    <source>
        <dbReference type="ARBA" id="ARBA00023002"/>
    </source>
</evidence>
<proteinExistence type="predicted"/>
<dbReference type="SUPFAM" id="SSF50129">
    <property type="entry name" value="GroES-like"/>
    <property type="match status" value="1"/>
</dbReference>
<evidence type="ECO:0000256" key="3">
    <source>
        <dbReference type="ARBA" id="ARBA00043088"/>
    </source>
</evidence>
<organism evidence="6 7">
    <name type="scientific">Saitozyma podzolica</name>
    <dbReference type="NCBI Taxonomy" id="1890683"/>
    <lineage>
        <taxon>Eukaryota</taxon>
        <taxon>Fungi</taxon>
        <taxon>Dikarya</taxon>
        <taxon>Basidiomycota</taxon>
        <taxon>Agaricomycotina</taxon>
        <taxon>Tremellomycetes</taxon>
        <taxon>Tremellales</taxon>
        <taxon>Trimorphomycetaceae</taxon>
        <taxon>Saitozyma</taxon>
    </lineage>
</organism>
<evidence type="ECO:0000256" key="4">
    <source>
        <dbReference type="ARBA" id="ARBA00070796"/>
    </source>
</evidence>
<dbReference type="GO" id="GO:0070402">
    <property type="term" value="F:NADPH binding"/>
    <property type="evidence" value="ECO:0007669"/>
    <property type="project" value="TreeGrafter"/>
</dbReference>
<evidence type="ECO:0000313" key="6">
    <source>
        <dbReference type="EMBL" id="RSH95745.1"/>
    </source>
</evidence>
<evidence type="ECO:0000313" key="7">
    <source>
        <dbReference type="Proteomes" id="UP000279259"/>
    </source>
</evidence>
<dbReference type="SUPFAM" id="SSF51735">
    <property type="entry name" value="NAD(P)-binding Rossmann-fold domains"/>
    <property type="match status" value="1"/>
</dbReference>
<dbReference type="InterPro" id="IPR020843">
    <property type="entry name" value="ER"/>
</dbReference>
<dbReference type="CDD" id="cd05286">
    <property type="entry name" value="QOR2"/>
    <property type="match status" value="1"/>
</dbReference>
<dbReference type="InterPro" id="IPR002364">
    <property type="entry name" value="Quin_OxRdtase/zeta-crystal_CS"/>
</dbReference>
<dbReference type="Pfam" id="PF00107">
    <property type="entry name" value="ADH_zinc_N"/>
    <property type="match status" value="1"/>
</dbReference>
<comment type="caution">
    <text evidence="6">The sequence shown here is derived from an EMBL/GenBank/DDBJ whole genome shotgun (WGS) entry which is preliminary data.</text>
</comment>
<keyword evidence="7" id="KW-1185">Reference proteome</keyword>
<gene>
    <name evidence="6" type="ORF">EHS25_000837</name>
</gene>
<dbReference type="PANTHER" id="PTHR48106">
    <property type="entry name" value="QUINONE OXIDOREDUCTASE PIG3-RELATED"/>
    <property type="match status" value="1"/>
</dbReference>
<dbReference type="STRING" id="1890683.A0A427YXD7"/>
<evidence type="ECO:0000256" key="1">
    <source>
        <dbReference type="ARBA" id="ARBA00022857"/>
    </source>
</evidence>
<accession>A0A427YXD7</accession>
<dbReference type="GO" id="GO:0008270">
    <property type="term" value="F:zinc ion binding"/>
    <property type="evidence" value="ECO:0007669"/>
    <property type="project" value="InterPro"/>
</dbReference>